<dbReference type="GO" id="GO:0048312">
    <property type="term" value="P:intracellular distribution of mitochondria"/>
    <property type="evidence" value="ECO:0007669"/>
    <property type="project" value="TreeGrafter"/>
</dbReference>
<keyword evidence="5" id="KW-0378">Hydrolase</keyword>
<dbReference type="InterPro" id="IPR020850">
    <property type="entry name" value="GED_dom"/>
</dbReference>
<dbReference type="PROSITE" id="PS51388">
    <property type="entry name" value="GED"/>
    <property type="match status" value="1"/>
</dbReference>
<evidence type="ECO:0000313" key="6">
    <source>
        <dbReference type="Proteomes" id="UP001244011"/>
    </source>
</evidence>
<dbReference type="Gene3D" id="1.20.120.1240">
    <property type="entry name" value="Dynamin, middle domain"/>
    <property type="match status" value="1"/>
</dbReference>
<dbReference type="InterPro" id="IPR022812">
    <property type="entry name" value="Dynamin"/>
</dbReference>
<dbReference type="GO" id="GO:0006897">
    <property type="term" value="P:endocytosis"/>
    <property type="evidence" value="ECO:0007669"/>
    <property type="project" value="TreeGrafter"/>
</dbReference>
<dbReference type="InterPro" id="IPR001401">
    <property type="entry name" value="Dynamin_GTPase"/>
</dbReference>
<dbReference type="Pfam" id="PF02212">
    <property type="entry name" value="GED"/>
    <property type="match status" value="1"/>
</dbReference>
<dbReference type="PRINTS" id="PR00195">
    <property type="entry name" value="DYNAMIN"/>
</dbReference>
<keyword evidence="6" id="KW-1185">Reference proteome</keyword>
<dbReference type="GO" id="GO:0016020">
    <property type="term" value="C:membrane"/>
    <property type="evidence" value="ECO:0007669"/>
    <property type="project" value="TreeGrafter"/>
</dbReference>
<dbReference type="PROSITE" id="PS51718">
    <property type="entry name" value="G_DYNAMIN_2"/>
    <property type="match status" value="1"/>
</dbReference>
<accession>A0AAJ0FLB0</accession>
<reference evidence="5" key="1">
    <citation type="submission" date="2023-06" db="EMBL/GenBank/DDBJ databases">
        <title>Genome-scale phylogeny and comparative genomics of the fungal order Sordariales.</title>
        <authorList>
            <consortium name="Lawrence Berkeley National Laboratory"/>
            <person name="Hensen N."/>
            <person name="Bonometti L."/>
            <person name="Westerberg I."/>
            <person name="Brannstrom I.O."/>
            <person name="Guillou S."/>
            <person name="Cros-Aarteil S."/>
            <person name="Calhoun S."/>
            <person name="Haridas S."/>
            <person name="Kuo A."/>
            <person name="Mondo S."/>
            <person name="Pangilinan J."/>
            <person name="Riley R."/>
            <person name="Labutti K."/>
            <person name="Andreopoulos B."/>
            <person name="Lipzen A."/>
            <person name="Chen C."/>
            <person name="Yanf M."/>
            <person name="Daum C."/>
            <person name="Ng V."/>
            <person name="Clum A."/>
            <person name="Steindorff A."/>
            <person name="Ohm R."/>
            <person name="Martin F."/>
            <person name="Silar P."/>
            <person name="Natvig D."/>
            <person name="Lalanne C."/>
            <person name="Gautier V."/>
            <person name="Ament-Velasquez S.L."/>
            <person name="Kruys A."/>
            <person name="Hutchinson M.I."/>
            <person name="Powell A.J."/>
            <person name="Barry K."/>
            <person name="Miller A.N."/>
            <person name="Grigoriev I.V."/>
            <person name="Debuchy R."/>
            <person name="Gladieux P."/>
            <person name="Thoren M.H."/>
            <person name="Johannesson H."/>
        </authorList>
    </citation>
    <scope>NUCLEOTIDE SEQUENCE</scope>
    <source>
        <strain evidence="5">8032-3</strain>
    </source>
</reference>
<keyword evidence="1" id="KW-0547">Nucleotide-binding</keyword>
<dbReference type="InterPro" id="IPR030381">
    <property type="entry name" value="G_DYNAMIN_dom"/>
</dbReference>
<dbReference type="InterPro" id="IPR027417">
    <property type="entry name" value="P-loop_NTPase"/>
</dbReference>
<dbReference type="GO" id="GO:0000266">
    <property type="term" value="P:mitochondrial fission"/>
    <property type="evidence" value="ECO:0007669"/>
    <property type="project" value="TreeGrafter"/>
</dbReference>
<feature type="domain" description="Dynamin-type G" evidence="4">
    <location>
        <begin position="29"/>
        <end position="313"/>
    </location>
</feature>
<dbReference type="GO" id="GO:0008017">
    <property type="term" value="F:microtubule binding"/>
    <property type="evidence" value="ECO:0007669"/>
    <property type="project" value="TreeGrafter"/>
</dbReference>
<dbReference type="Gene3D" id="3.40.50.300">
    <property type="entry name" value="P-loop containing nucleotide triphosphate hydrolases"/>
    <property type="match status" value="1"/>
</dbReference>
<name>A0AAJ0FLB0_9PEZI</name>
<organism evidence="5 6">
    <name type="scientific">Phialemonium atrogriseum</name>
    <dbReference type="NCBI Taxonomy" id="1093897"/>
    <lineage>
        <taxon>Eukaryota</taxon>
        <taxon>Fungi</taxon>
        <taxon>Dikarya</taxon>
        <taxon>Ascomycota</taxon>
        <taxon>Pezizomycotina</taxon>
        <taxon>Sordariomycetes</taxon>
        <taxon>Sordariomycetidae</taxon>
        <taxon>Cephalothecales</taxon>
        <taxon>Cephalothecaceae</taxon>
        <taxon>Phialemonium</taxon>
    </lineage>
</organism>
<dbReference type="FunFam" id="3.40.50.300:FF:001425">
    <property type="entry name" value="Dynamin GTPase, putative"/>
    <property type="match status" value="1"/>
</dbReference>
<evidence type="ECO:0000313" key="5">
    <source>
        <dbReference type="EMBL" id="KAK1771987.1"/>
    </source>
</evidence>
<dbReference type="InterPro" id="IPR045063">
    <property type="entry name" value="Dynamin_N"/>
</dbReference>
<dbReference type="GO" id="GO:0005874">
    <property type="term" value="C:microtubule"/>
    <property type="evidence" value="ECO:0007669"/>
    <property type="project" value="TreeGrafter"/>
</dbReference>
<keyword evidence="2" id="KW-0342">GTP-binding</keyword>
<dbReference type="InterPro" id="IPR000375">
    <property type="entry name" value="Dynamin_stalk"/>
</dbReference>
<proteinExistence type="predicted"/>
<dbReference type="SUPFAM" id="SSF52540">
    <property type="entry name" value="P-loop containing nucleoside triphosphate hydrolases"/>
    <property type="match status" value="1"/>
</dbReference>
<evidence type="ECO:0000259" key="4">
    <source>
        <dbReference type="PROSITE" id="PS51718"/>
    </source>
</evidence>
<dbReference type="Pfam" id="PF00350">
    <property type="entry name" value="Dynamin_N"/>
    <property type="match status" value="1"/>
</dbReference>
<dbReference type="Pfam" id="PF01031">
    <property type="entry name" value="Dynamin_M"/>
    <property type="match status" value="1"/>
</dbReference>
<comment type="caution">
    <text evidence="5">The sequence shown here is derived from an EMBL/GenBank/DDBJ whole genome shotgun (WGS) entry which is preliminary data.</text>
</comment>
<dbReference type="SMART" id="SM00053">
    <property type="entry name" value="DYNc"/>
    <property type="match status" value="1"/>
</dbReference>
<dbReference type="PANTHER" id="PTHR11566">
    <property type="entry name" value="DYNAMIN"/>
    <property type="match status" value="1"/>
</dbReference>
<gene>
    <name evidence="5" type="ORF">QBC33DRAFT_444290</name>
</gene>
<evidence type="ECO:0000259" key="3">
    <source>
        <dbReference type="PROSITE" id="PS51388"/>
    </source>
</evidence>
<evidence type="ECO:0000256" key="1">
    <source>
        <dbReference type="ARBA" id="ARBA00022741"/>
    </source>
</evidence>
<protein>
    <submittedName>
        <fullName evidence="5">P-loop containing nucleoside triphosphate hydrolase protein</fullName>
    </submittedName>
</protein>
<dbReference type="GO" id="GO:0005739">
    <property type="term" value="C:mitochondrion"/>
    <property type="evidence" value="ECO:0007669"/>
    <property type="project" value="TreeGrafter"/>
</dbReference>
<feature type="domain" description="GED" evidence="3">
    <location>
        <begin position="596"/>
        <end position="687"/>
    </location>
</feature>
<dbReference type="GO" id="GO:0005525">
    <property type="term" value="F:GTP binding"/>
    <property type="evidence" value="ECO:0007669"/>
    <property type="project" value="InterPro"/>
</dbReference>
<dbReference type="GeneID" id="85307453"/>
<dbReference type="RefSeq" id="XP_060288200.1">
    <property type="nucleotide sequence ID" value="XM_060424266.1"/>
</dbReference>
<dbReference type="PANTHER" id="PTHR11566:SF149">
    <property type="entry name" value="GTPASE, PUTATIVE (AFU_ORTHOLOGUE AFUA_6G11890)-RELATED"/>
    <property type="match status" value="1"/>
</dbReference>
<dbReference type="EMBL" id="MU838998">
    <property type="protein sequence ID" value="KAK1771987.1"/>
    <property type="molecule type" value="Genomic_DNA"/>
</dbReference>
<evidence type="ECO:0000256" key="2">
    <source>
        <dbReference type="ARBA" id="ARBA00023134"/>
    </source>
</evidence>
<dbReference type="GO" id="GO:0003924">
    <property type="term" value="F:GTPase activity"/>
    <property type="evidence" value="ECO:0007669"/>
    <property type="project" value="InterPro"/>
</dbReference>
<dbReference type="Proteomes" id="UP001244011">
    <property type="component" value="Unassembled WGS sequence"/>
</dbReference>
<dbReference type="AlphaFoldDB" id="A0AAJ0FLB0"/>
<dbReference type="CDD" id="cd08771">
    <property type="entry name" value="DLP_1"/>
    <property type="match status" value="1"/>
</dbReference>
<dbReference type="GO" id="GO:0016559">
    <property type="term" value="P:peroxisome fission"/>
    <property type="evidence" value="ECO:0007669"/>
    <property type="project" value="TreeGrafter"/>
</dbReference>
<dbReference type="InterPro" id="IPR003130">
    <property type="entry name" value="GED"/>
</dbReference>
<sequence length="726" mass="81546">MTSVELQSEDHRDLLDSIDKLRSQGISRYVDLPEIIVCGDQSAGKSSVLEAISGMSFPTKDNLCTRFATELILRRDPTVAVKASINPGPERSAEERETLLGFSPAVDIDNLGLGAVIESAKEMMGLSETKVFSTDTLRVELSGPTQPHLTMVDLPGLFRASNRDQSVNDAEIVKKMVRGYMKRPRSIILAVVSAKSDFALQEVTELARELDPAGVRTLGLITKPDTLDAGSDSERAYLTLAANKDVVFKLGWHVLKNRSYEMRNASSAERDEAEDEFFSQGVWTSIDPAHLGVRSLKPRLSNILKDQILKKLPGLLRDVESGISDCQARLKQLGSPRTTIAEQRRYLSRVSQEFSNLMKEAVDGLYTNPFFGSSKTEDGYEKRLRAVVQNTLTDFAEEMRLGGHTRTIAESGEGFGRPQIWRSDYIDEVNDLMKKSRGRELPGTFNPLVIGELFSEQCRPWREISNAFKDDILAAVYRTTRAILDHVAAEETADGIFRTINEGIEKLKSSLDDKVVELLDPHEIGHPITYNHYFTTNIQKIQSDRRRCAIETTLKETFGLSEITPGKSFGRRDVDFSQLMATLVVHTEVDMERYASSLAVDYMEAYYQVALKRFVDDISVLAIEYCLISKLPSLFGPEMVYDLDDEDINRLAAESDGTRSERTRCTEKLSILEIGLHDLKRLDKHRAITPGEGTFSLSHYIDSPPRNKHMSPLLIFGTFHRHQSYQ</sequence>